<accession>A0A1I6FTT2</accession>
<dbReference type="STRING" id="400055.SAMN04490243_0652"/>
<keyword evidence="2" id="KW-1185">Reference proteome</keyword>
<reference evidence="1 2" key="1">
    <citation type="submission" date="2016-10" db="EMBL/GenBank/DDBJ databases">
        <authorList>
            <person name="de Groot N.N."/>
        </authorList>
    </citation>
    <scope>NUCLEOTIDE SEQUENCE [LARGE SCALE GENOMIC DNA]</scope>
    <source>
        <strain evidence="1 2">DSM 21019</strain>
    </source>
</reference>
<dbReference type="AlphaFoldDB" id="A0A1I6FTT2"/>
<dbReference type="SUPFAM" id="SSF50475">
    <property type="entry name" value="FMN-binding split barrel"/>
    <property type="match status" value="1"/>
</dbReference>
<dbReference type="Pfam" id="PF12900">
    <property type="entry name" value="Pyridox_ox_2"/>
    <property type="match status" value="1"/>
</dbReference>
<evidence type="ECO:0000313" key="2">
    <source>
        <dbReference type="Proteomes" id="UP000199534"/>
    </source>
</evidence>
<dbReference type="InterPro" id="IPR024747">
    <property type="entry name" value="Pyridox_Oxase-rel"/>
</dbReference>
<dbReference type="InterPro" id="IPR012349">
    <property type="entry name" value="Split_barrel_FMN-bd"/>
</dbReference>
<name>A0A1I6FTT2_9FLAO</name>
<gene>
    <name evidence="1" type="ORF">SAMN04490243_0652</name>
</gene>
<protein>
    <recommendedName>
        <fullName evidence="3">Pyridoxamine 5'-phosphate oxidase</fullName>
    </recommendedName>
</protein>
<sequence length="149" mass="16484">MRVLSDNQCLRVLEDNYIGRLGFISGGGPTILPVTYFYDADGHCIISYSGEGTKIEAMRENGTVALQVDTIISLDHWESVLVHGTYEELSGIDARHLLHKFAEGVRKILLAEDARPGTHLSDISSKVSTDKAPVVYRITIDEITGRKRP</sequence>
<dbReference type="OrthoDB" id="9794935at2"/>
<dbReference type="Proteomes" id="UP000199534">
    <property type="component" value="Unassembled WGS sequence"/>
</dbReference>
<proteinExistence type="predicted"/>
<evidence type="ECO:0008006" key="3">
    <source>
        <dbReference type="Google" id="ProtNLM"/>
    </source>
</evidence>
<dbReference type="Gene3D" id="2.30.110.10">
    <property type="entry name" value="Electron Transport, Fmn-binding Protein, Chain A"/>
    <property type="match status" value="1"/>
</dbReference>
<dbReference type="EMBL" id="FOYQ01000001">
    <property type="protein sequence ID" value="SFR33318.1"/>
    <property type="molecule type" value="Genomic_DNA"/>
</dbReference>
<evidence type="ECO:0000313" key="1">
    <source>
        <dbReference type="EMBL" id="SFR33318.1"/>
    </source>
</evidence>
<organism evidence="1 2">
    <name type="scientific">Robiginitalea myxolifaciens</name>
    <dbReference type="NCBI Taxonomy" id="400055"/>
    <lineage>
        <taxon>Bacteria</taxon>
        <taxon>Pseudomonadati</taxon>
        <taxon>Bacteroidota</taxon>
        <taxon>Flavobacteriia</taxon>
        <taxon>Flavobacteriales</taxon>
        <taxon>Flavobacteriaceae</taxon>
        <taxon>Robiginitalea</taxon>
    </lineage>
</organism>
<dbReference type="RefSeq" id="WP_092980644.1">
    <property type="nucleotide sequence ID" value="NZ_FOYQ01000001.1"/>
</dbReference>